<feature type="compositionally biased region" description="Basic and acidic residues" evidence="1">
    <location>
        <begin position="29"/>
        <end position="44"/>
    </location>
</feature>
<evidence type="ECO:0000313" key="2">
    <source>
        <dbReference type="EMBL" id="KAB7782278.1"/>
    </source>
</evidence>
<reference evidence="2 3" key="1">
    <citation type="submission" date="2019-10" db="EMBL/GenBank/DDBJ databases">
        <title>Draft Genome Sequence of the Caffeine Degrading Methylotroph Methylorubrum populi PINKEL.</title>
        <authorList>
            <person name="Dawson S.C."/>
            <person name="Zhang X."/>
            <person name="Wright M.E."/>
            <person name="Sharma G."/>
            <person name="Langner J.T."/>
            <person name="Ditty J.L."/>
            <person name="Subuyuj G.A."/>
        </authorList>
    </citation>
    <scope>NUCLEOTIDE SEQUENCE [LARGE SCALE GENOMIC DNA]</scope>
    <source>
        <strain evidence="2 3">Pinkel</strain>
    </source>
</reference>
<dbReference type="EMBL" id="WEKV01000020">
    <property type="protein sequence ID" value="KAB7782278.1"/>
    <property type="molecule type" value="Genomic_DNA"/>
</dbReference>
<name>A0A833MYB7_9HYPH</name>
<evidence type="ECO:0000313" key="3">
    <source>
        <dbReference type="Proteomes" id="UP000469949"/>
    </source>
</evidence>
<dbReference type="AlphaFoldDB" id="A0A833MYB7"/>
<proteinExistence type="predicted"/>
<feature type="compositionally biased region" description="Basic residues" evidence="1">
    <location>
        <begin position="1"/>
        <end position="12"/>
    </location>
</feature>
<gene>
    <name evidence="2" type="ORF">F8B43_5033</name>
</gene>
<sequence>MFLRHFSRKARAAVREEAREGIPTKWSPARRENARRNKDRAAPA</sequence>
<comment type="caution">
    <text evidence="2">The sequence shown here is derived from an EMBL/GenBank/DDBJ whole genome shotgun (WGS) entry which is preliminary data.</text>
</comment>
<evidence type="ECO:0000256" key="1">
    <source>
        <dbReference type="SAM" id="MobiDB-lite"/>
    </source>
</evidence>
<protein>
    <submittedName>
        <fullName evidence="2">Uncharacterized protein</fullName>
    </submittedName>
</protein>
<feature type="region of interest" description="Disordered" evidence="1">
    <location>
        <begin position="1"/>
        <end position="44"/>
    </location>
</feature>
<organism evidence="2 3">
    <name type="scientific">Methylorubrum populi</name>
    <dbReference type="NCBI Taxonomy" id="223967"/>
    <lineage>
        <taxon>Bacteria</taxon>
        <taxon>Pseudomonadati</taxon>
        <taxon>Pseudomonadota</taxon>
        <taxon>Alphaproteobacteria</taxon>
        <taxon>Hyphomicrobiales</taxon>
        <taxon>Methylobacteriaceae</taxon>
        <taxon>Methylorubrum</taxon>
    </lineage>
</organism>
<feature type="compositionally biased region" description="Basic and acidic residues" evidence="1">
    <location>
        <begin position="13"/>
        <end position="22"/>
    </location>
</feature>
<accession>A0A833MYB7</accession>
<dbReference type="Proteomes" id="UP000469949">
    <property type="component" value="Unassembled WGS sequence"/>
</dbReference>